<dbReference type="Pfam" id="PF25944">
    <property type="entry name" value="Beta-barrel_RND"/>
    <property type="match status" value="1"/>
</dbReference>
<dbReference type="InterPro" id="IPR058627">
    <property type="entry name" value="MdtA-like_C"/>
</dbReference>
<dbReference type="Pfam" id="PF25967">
    <property type="entry name" value="RND-MFP_C"/>
    <property type="match status" value="1"/>
</dbReference>
<sequence length="398" mass="43018">MRPSIYIAGLLVLATVISSCQPDTVNSQAPTKRTTAVSYIEVTTSEHKIDTKMQGRVVASLSAEVRPQVGGIVQQRLFTEGSAVEQGSLLYQIDPATYQAAYNEAKANLNSAKASLATAKLKDQRYANLLKFEGVSQQDADDAHATYLEAEASIEKYQAALATAAINLEFTKITAPISGHIGISSITPRCISHSAASQLISHYSHLRSYIRGYEKSSKELLKLRNLMNESGISEGNTQVILTLEDGSQYSHKGQLKMQEVSVDAATGSVTLRAEFPNPDGILLPGMFVRTEVNEAVNKNAILVPQQGIYHSATGEAYAYVINEQNLVERRPVKTVESVENKWVIASGLSVNDKLLVEGSGKVRPGSEVKPILVEMNKQGEMVTKTSQDTSSTSLQGGV</sequence>
<dbReference type="PANTHER" id="PTHR30158:SF3">
    <property type="entry name" value="MULTIDRUG EFFLUX PUMP SUBUNIT ACRA-RELATED"/>
    <property type="match status" value="1"/>
</dbReference>
<keyword evidence="9" id="KW-1185">Reference proteome</keyword>
<dbReference type="SUPFAM" id="SSF111369">
    <property type="entry name" value="HlyD-like secretion proteins"/>
    <property type="match status" value="1"/>
</dbReference>
<dbReference type="Gene3D" id="1.10.287.470">
    <property type="entry name" value="Helix hairpin bin"/>
    <property type="match status" value="1"/>
</dbReference>
<dbReference type="PROSITE" id="PS51257">
    <property type="entry name" value="PROKAR_LIPOPROTEIN"/>
    <property type="match status" value="1"/>
</dbReference>
<name>A0ABU3SUY3_9ALTE</name>
<dbReference type="InterPro" id="IPR058624">
    <property type="entry name" value="MdtA-like_HH"/>
</dbReference>
<dbReference type="PANTHER" id="PTHR30158">
    <property type="entry name" value="ACRA/E-RELATED COMPONENT OF DRUG EFFLUX TRANSPORTER"/>
    <property type="match status" value="1"/>
</dbReference>
<protein>
    <submittedName>
        <fullName evidence="8">Efflux RND transporter periplasmic adaptor subunit</fullName>
    </submittedName>
</protein>
<reference evidence="8 9" key="1">
    <citation type="submission" date="2023-10" db="EMBL/GenBank/DDBJ databases">
        <title>Glaciecola aquimarina strain GGW-M5 nov., isolated from a coastal seawater.</title>
        <authorList>
            <person name="Bayburt H."/>
            <person name="Kim J.M."/>
            <person name="Choi B.J."/>
            <person name="Jeon C.O."/>
        </authorList>
    </citation>
    <scope>NUCLEOTIDE SEQUENCE [LARGE SCALE GENOMIC DNA]</scope>
    <source>
        <strain evidence="8 9">KCTC 32108</strain>
    </source>
</reference>
<evidence type="ECO:0000313" key="9">
    <source>
        <dbReference type="Proteomes" id="UP001247805"/>
    </source>
</evidence>
<dbReference type="NCBIfam" id="TIGR01730">
    <property type="entry name" value="RND_mfp"/>
    <property type="match status" value="1"/>
</dbReference>
<accession>A0ABU3SUY3</accession>
<evidence type="ECO:0000259" key="5">
    <source>
        <dbReference type="Pfam" id="PF25917"/>
    </source>
</evidence>
<evidence type="ECO:0000256" key="3">
    <source>
        <dbReference type="SAM" id="SignalP"/>
    </source>
</evidence>
<dbReference type="InterPro" id="IPR006143">
    <property type="entry name" value="RND_pump_MFP"/>
</dbReference>
<organism evidence="8 9">
    <name type="scientific">Paraglaciecola aquimarina</name>
    <dbReference type="NCBI Taxonomy" id="1235557"/>
    <lineage>
        <taxon>Bacteria</taxon>
        <taxon>Pseudomonadati</taxon>
        <taxon>Pseudomonadota</taxon>
        <taxon>Gammaproteobacteria</taxon>
        <taxon>Alteromonadales</taxon>
        <taxon>Alteromonadaceae</taxon>
        <taxon>Paraglaciecola</taxon>
    </lineage>
</organism>
<comment type="similarity">
    <text evidence="2">Belongs to the membrane fusion protein (MFP) (TC 8.A.1) family.</text>
</comment>
<evidence type="ECO:0000256" key="1">
    <source>
        <dbReference type="ARBA" id="ARBA00004519"/>
    </source>
</evidence>
<gene>
    <name evidence="8" type="ORF">RS130_07630</name>
</gene>
<proteinExistence type="inferred from homology"/>
<comment type="subcellular location">
    <subcellularLocation>
        <location evidence="1">Cell inner membrane</location>
        <topology evidence="1">Lipid-anchor</topology>
    </subcellularLocation>
</comment>
<evidence type="ECO:0000259" key="6">
    <source>
        <dbReference type="Pfam" id="PF25944"/>
    </source>
</evidence>
<feature type="domain" description="Multidrug resistance protein MdtA-like alpha-helical hairpin" evidence="4">
    <location>
        <begin position="102"/>
        <end position="171"/>
    </location>
</feature>
<evidence type="ECO:0000259" key="7">
    <source>
        <dbReference type="Pfam" id="PF25967"/>
    </source>
</evidence>
<comment type="caution">
    <text evidence="8">The sequence shown here is derived from an EMBL/GenBank/DDBJ whole genome shotgun (WGS) entry which is preliminary data.</text>
</comment>
<dbReference type="EMBL" id="JAWDIO010000002">
    <property type="protein sequence ID" value="MDU0353814.1"/>
    <property type="molecule type" value="Genomic_DNA"/>
</dbReference>
<dbReference type="Gene3D" id="2.40.420.20">
    <property type="match status" value="1"/>
</dbReference>
<dbReference type="Pfam" id="PF25876">
    <property type="entry name" value="HH_MFP_RND"/>
    <property type="match status" value="1"/>
</dbReference>
<evidence type="ECO:0000256" key="2">
    <source>
        <dbReference type="ARBA" id="ARBA00009477"/>
    </source>
</evidence>
<keyword evidence="3" id="KW-0732">Signal</keyword>
<evidence type="ECO:0000313" key="8">
    <source>
        <dbReference type="EMBL" id="MDU0353814.1"/>
    </source>
</evidence>
<dbReference type="Gene3D" id="2.40.30.170">
    <property type="match status" value="1"/>
</dbReference>
<feature type="chain" id="PRO_5045882794" evidence="3">
    <location>
        <begin position="23"/>
        <end position="398"/>
    </location>
</feature>
<feature type="domain" description="Multidrug resistance protein MdtA-like C-terminal permuted SH3" evidence="7">
    <location>
        <begin position="299"/>
        <end position="359"/>
    </location>
</feature>
<dbReference type="Pfam" id="PF25917">
    <property type="entry name" value="BSH_RND"/>
    <property type="match status" value="1"/>
</dbReference>
<dbReference type="InterPro" id="IPR058626">
    <property type="entry name" value="MdtA-like_b-barrel"/>
</dbReference>
<dbReference type="InterPro" id="IPR058625">
    <property type="entry name" value="MdtA-like_BSH"/>
</dbReference>
<evidence type="ECO:0000259" key="4">
    <source>
        <dbReference type="Pfam" id="PF25876"/>
    </source>
</evidence>
<feature type="signal peptide" evidence="3">
    <location>
        <begin position="1"/>
        <end position="22"/>
    </location>
</feature>
<feature type="domain" description="Multidrug resistance protein MdtA-like beta-barrel" evidence="6">
    <location>
        <begin position="216"/>
        <end position="295"/>
    </location>
</feature>
<dbReference type="Proteomes" id="UP001247805">
    <property type="component" value="Unassembled WGS sequence"/>
</dbReference>
<feature type="domain" description="Multidrug resistance protein MdtA-like barrel-sandwich hybrid" evidence="5">
    <location>
        <begin position="63"/>
        <end position="187"/>
    </location>
</feature>
<dbReference type="RefSeq" id="WP_316025461.1">
    <property type="nucleotide sequence ID" value="NZ_JAWDIO010000002.1"/>
</dbReference>
<dbReference type="Gene3D" id="2.40.50.100">
    <property type="match status" value="1"/>
</dbReference>